<gene>
    <name evidence="12" type="primary">AUGUSTUS-3.0.2_04565</name>
    <name evidence="12" type="ORF">TcasGA2_TC004565</name>
</gene>
<feature type="domain" description="G-protein coupled receptors family 1 profile" evidence="11">
    <location>
        <begin position="66"/>
        <end position="373"/>
    </location>
</feature>
<evidence type="ECO:0000256" key="9">
    <source>
        <dbReference type="SAM" id="MobiDB-lite"/>
    </source>
</evidence>
<dbReference type="InterPro" id="IPR000276">
    <property type="entry name" value="GPCR_Rhodpsn"/>
</dbReference>
<feature type="transmembrane region" description="Helical" evidence="10">
    <location>
        <begin position="212"/>
        <end position="233"/>
    </location>
</feature>
<dbReference type="HOGENOM" id="CLU_044639_0_0_1"/>
<keyword evidence="7 12" id="KW-0675">Receptor</keyword>
<dbReference type="eggNOG" id="ENOG502RTBY">
    <property type="taxonomic scope" value="Eukaryota"/>
</dbReference>
<reference evidence="12 13" key="1">
    <citation type="journal article" date="2008" name="Nature">
        <title>The genome of the model beetle and pest Tribolium castaneum.</title>
        <authorList>
            <consortium name="Tribolium Genome Sequencing Consortium"/>
            <person name="Richards S."/>
            <person name="Gibbs R.A."/>
            <person name="Weinstock G.M."/>
            <person name="Brown S.J."/>
            <person name="Denell R."/>
            <person name="Beeman R.W."/>
            <person name="Gibbs R."/>
            <person name="Beeman R.W."/>
            <person name="Brown S.J."/>
            <person name="Bucher G."/>
            <person name="Friedrich M."/>
            <person name="Grimmelikhuijzen C.J."/>
            <person name="Klingler M."/>
            <person name="Lorenzen M."/>
            <person name="Richards S."/>
            <person name="Roth S."/>
            <person name="Schroder R."/>
            <person name="Tautz D."/>
            <person name="Zdobnov E.M."/>
            <person name="Muzny D."/>
            <person name="Gibbs R.A."/>
            <person name="Weinstock G.M."/>
            <person name="Attaway T."/>
            <person name="Bell S."/>
            <person name="Buhay C.J."/>
            <person name="Chandrabose M.N."/>
            <person name="Chavez D."/>
            <person name="Clerk-Blankenburg K.P."/>
            <person name="Cree A."/>
            <person name="Dao M."/>
            <person name="Davis C."/>
            <person name="Chacko J."/>
            <person name="Dinh H."/>
            <person name="Dugan-Rocha S."/>
            <person name="Fowler G."/>
            <person name="Garner T.T."/>
            <person name="Garnes J."/>
            <person name="Gnirke A."/>
            <person name="Hawes A."/>
            <person name="Hernandez J."/>
            <person name="Hines S."/>
            <person name="Holder M."/>
            <person name="Hume J."/>
            <person name="Jhangiani S.N."/>
            <person name="Joshi V."/>
            <person name="Khan Z.M."/>
            <person name="Jackson L."/>
            <person name="Kovar C."/>
            <person name="Kowis A."/>
            <person name="Lee S."/>
            <person name="Lewis L.R."/>
            <person name="Margolis J."/>
            <person name="Morgan M."/>
            <person name="Nazareth L.V."/>
            <person name="Nguyen N."/>
            <person name="Okwuonu G."/>
            <person name="Parker D."/>
            <person name="Richards S."/>
            <person name="Ruiz S.J."/>
            <person name="Santibanez J."/>
            <person name="Savard J."/>
            <person name="Scherer S.E."/>
            <person name="Schneider B."/>
            <person name="Sodergren E."/>
            <person name="Tautz D."/>
            <person name="Vattahil S."/>
            <person name="Villasana D."/>
            <person name="White C.S."/>
            <person name="Wright R."/>
            <person name="Park Y."/>
            <person name="Beeman R.W."/>
            <person name="Lord J."/>
            <person name="Oppert B."/>
            <person name="Lorenzen M."/>
            <person name="Brown S."/>
            <person name="Wang L."/>
            <person name="Savard J."/>
            <person name="Tautz D."/>
            <person name="Richards S."/>
            <person name="Weinstock G."/>
            <person name="Gibbs R.A."/>
            <person name="Liu Y."/>
            <person name="Worley K."/>
            <person name="Weinstock G."/>
            <person name="Elsik C.G."/>
            <person name="Reese J.T."/>
            <person name="Elhaik E."/>
            <person name="Landan G."/>
            <person name="Graur D."/>
            <person name="Arensburger P."/>
            <person name="Atkinson P."/>
            <person name="Beeman R.W."/>
            <person name="Beidler J."/>
            <person name="Brown S.J."/>
            <person name="Demuth J.P."/>
            <person name="Drury D.W."/>
            <person name="Du Y.Z."/>
            <person name="Fujiwara H."/>
            <person name="Lorenzen M."/>
            <person name="Maselli V."/>
            <person name="Osanai M."/>
            <person name="Park Y."/>
            <person name="Robertson H.M."/>
            <person name="Tu Z."/>
            <person name="Wang J.J."/>
            <person name="Wang S."/>
            <person name="Richards S."/>
            <person name="Song H."/>
            <person name="Zhang L."/>
            <person name="Sodergren E."/>
            <person name="Werner D."/>
            <person name="Stanke M."/>
            <person name="Morgenstern B."/>
            <person name="Solovyev V."/>
            <person name="Kosarev P."/>
            <person name="Brown G."/>
            <person name="Chen H.C."/>
            <person name="Ermolaeva O."/>
            <person name="Hlavina W."/>
            <person name="Kapustin Y."/>
            <person name="Kiryutin B."/>
            <person name="Kitts P."/>
            <person name="Maglott D."/>
            <person name="Pruitt K."/>
            <person name="Sapojnikov V."/>
            <person name="Souvorov A."/>
            <person name="Mackey A.J."/>
            <person name="Waterhouse R.M."/>
            <person name="Wyder S."/>
            <person name="Zdobnov E.M."/>
            <person name="Zdobnov E.M."/>
            <person name="Wyder S."/>
            <person name="Kriventseva E.V."/>
            <person name="Kadowaki T."/>
            <person name="Bork P."/>
            <person name="Aranda M."/>
            <person name="Bao R."/>
            <person name="Beermann A."/>
            <person name="Berns N."/>
            <person name="Bolognesi R."/>
            <person name="Bonneton F."/>
            <person name="Bopp D."/>
            <person name="Brown S.J."/>
            <person name="Bucher G."/>
            <person name="Butts T."/>
            <person name="Chaumot A."/>
            <person name="Denell R.E."/>
            <person name="Ferrier D.E."/>
            <person name="Friedrich M."/>
            <person name="Gordon C.M."/>
            <person name="Jindra M."/>
            <person name="Klingler M."/>
            <person name="Lan Q."/>
            <person name="Lattorff H.M."/>
            <person name="Laudet V."/>
            <person name="von Levetsow C."/>
            <person name="Liu Z."/>
            <person name="Lutz R."/>
            <person name="Lynch J.A."/>
            <person name="da Fonseca R.N."/>
            <person name="Posnien N."/>
            <person name="Reuter R."/>
            <person name="Roth S."/>
            <person name="Savard J."/>
            <person name="Schinko J.B."/>
            <person name="Schmitt C."/>
            <person name="Schoppmeier M."/>
            <person name="Schroder R."/>
            <person name="Shippy T.D."/>
            <person name="Simonnet F."/>
            <person name="Marques-Souza H."/>
            <person name="Tautz D."/>
            <person name="Tomoyasu Y."/>
            <person name="Trauner J."/>
            <person name="Van der Zee M."/>
            <person name="Vervoort M."/>
            <person name="Wittkopp N."/>
            <person name="Wimmer E.A."/>
            <person name="Yang X."/>
            <person name="Jones A.K."/>
            <person name="Sattelle D.B."/>
            <person name="Ebert P.R."/>
            <person name="Nelson D."/>
            <person name="Scott J.G."/>
            <person name="Beeman R.W."/>
            <person name="Muthukrishnan S."/>
            <person name="Kramer K.J."/>
            <person name="Arakane Y."/>
            <person name="Beeman R.W."/>
            <person name="Zhu Q."/>
            <person name="Hogenkamp D."/>
            <person name="Dixit R."/>
            <person name="Oppert B."/>
            <person name="Jiang H."/>
            <person name="Zou Z."/>
            <person name="Marshall J."/>
            <person name="Elpidina E."/>
            <person name="Vinokurov K."/>
            <person name="Oppert C."/>
            <person name="Zou Z."/>
            <person name="Evans J."/>
            <person name="Lu Z."/>
            <person name="Zhao P."/>
            <person name="Sumathipala N."/>
            <person name="Altincicek B."/>
            <person name="Vilcinskas A."/>
            <person name="Williams M."/>
            <person name="Hultmark D."/>
            <person name="Hetru C."/>
            <person name="Jiang H."/>
            <person name="Grimmelikhuijzen C.J."/>
            <person name="Hauser F."/>
            <person name="Cazzamali G."/>
            <person name="Williamson M."/>
            <person name="Park Y."/>
            <person name="Li B."/>
            <person name="Tanaka Y."/>
            <person name="Predel R."/>
            <person name="Neupert S."/>
            <person name="Schachtner J."/>
            <person name="Verleyen P."/>
            <person name="Raible F."/>
            <person name="Bork P."/>
            <person name="Friedrich M."/>
            <person name="Walden K.K."/>
            <person name="Robertson H.M."/>
            <person name="Angeli S."/>
            <person name="Foret S."/>
            <person name="Bucher G."/>
            <person name="Schuetz S."/>
            <person name="Maleszka R."/>
            <person name="Wimmer E.A."/>
            <person name="Beeman R.W."/>
            <person name="Lorenzen M."/>
            <person name="Tomoyasu Y."/>
            <person name="Miller S.C."/>
            <person name="Grossmann D."/>
            <person name="Bucher G."/>
        </authorList>
    </citation>
    <scope>NUCLEOTIDE SEQUENCE [LARGE SCALE GENOMIC DNA]</scope>
    <source>
        <strain evidence="12 13">Georgia GA2</strain>
    </source>
</reference>
<feature type="transmembrane region" description="Helical" evidence="10">
    <location>
        <begin position="357"/>
        <end position="376"/>
    </location>
</feature>
<evidence type="ECO:0000256" key="4">
    <source>
        <dbReference type="ARBA" id="ARBA00022989"/>
    </source>
</evidence>
<keyword evidence="3 10" id="KW-0812">Transmembrane</keyword>
<dbReference type="GO" id="GO:0007218">
    <property type="term" value="P:neuropeptide signaling pathway"/>
    <property type="evidence" value="ECO:0000318"/>
    <property type="project" value="GO_Central"/>
</dbReference>
<accession>D6WB58</accession>
<evidence type="ECO:0000313" key="12">
    <source>
        <dbReference type="EMBL" id="EEZ99337.2"/>
    </source>
</evidence>
<keyword evidence="8" id="KW-0807">Transducer</keyword>
<feature type="transmembrane region" description="Helical" evidence="10">
    <location>
        <begin position="87"/>
        <end position="111"/>
    </location>
</feature>
<dbReference type="SUPFAM" id="SSF81321">
    <property type="entry name" value="Family A G protein-coupled receptor-like"/>
    <property type="match status" value="1"/>
</dbReference>
<dbReference type="GO" id="GO:0008188">
    <property type="term" value="F:neuropeptide receptor activity"/>
    <property type="evidence" value="ECO:0000318"/>
    <property type="project" value="GO_Central"/>
</dbReference>
<comment type="subcellular location">
    <subcellularLocation>
        <location evidence="1">Membrane</location>
        <topology evidence="1">Multi-pass membrane protein</topology>
    </subcellularLocation>
</comment>
<dbReference type="PANTHER" id="PTHR24238">
    <property type="entry name" value="G-PROTEIN COUPLED RECEPTOR"/>
    <property type="match status" value="1"/>
</dbReference>
<dbReference type="AlphaFoldDB" id="D6WB58"/>
<dbReference type="Gene3D" id="1.20.1070.10">
    <property type="entry name" value="Rhodopsin 7-helix transmembrane proteins"/>
    <property type="match status" value="1"/>
</dbReference>
<feature type="transmembrane region" description="Helical" evidence="10">
    <location>
        <begin position="51"/>
        <end position="75"/>
    </location>
</feature>
<keyword evidence="13" id="KW-1185">Reference proteome</keyword>
<reference evidence="12 13" key="2">
    <citation type="journal article" date="2010" name="Nucleic Acids Res.">
        <title>BeetleBase in 2010: revisions to provide comprehensive genomic information for Tribolium castaneum.</title>
        <authorList>
            <person name="Kim H.S."/>
            <person name="Murphy T."/>
            <person name="Xia J."/>
            <person name="Caragea D."/>
            <person name="Park Y."/>
            <person name="Beeman R.W."/>
            <person name="Lorenzen M.D."/>
            <person name="Butcher S."/>
            <person name="Manak J.R."/>
            <person name="Brown S.J."/>
        </authorList>
    </citation>
    <scope>GENOME REANNOTATION</scope>
    <source>
        <strain evidence="12 13">Georgia GA2</strain>
    </source>
</reference>
<dbReference type="OMA" id="EQYLGHQ"/>
<name>D6WB58_TRICA</name>
<feature type="transmembrane region" description="Helical" evidence="10">
    <location>
        <begin position="160"/>
        <end position="185"/>
    </location>
</feature>
<evidence type="ECO:0000256" key="2">
    <source>
        <dbReference type="ARBA" id="ARBA00010663"/>
    </source>
</evidence>
<feature type="compositionally biased region" description="Basic and acidic residues" evidence="9">
    <location>
        <begin position="287"/>
        <end position="305"/>
    </location>
</feature>
<evidence type="ECO:0000256" key="8">
    <source>
        <dbReference type="ARBA" id="ARBA00023224"/>
    </source>
</evidence>
<feature type="transmembrane region" description="Helical" evidence="10">
    <location>
        <begin position="316"/>
        <end position="337"/>
    </location>
</feature>
<evidence type="ECO:0000256" key="1">
    <source>
        <dbReference type="ARBA" id="ARBA00004141"/>
    </source>
</evidence>
<dbReference type="Pfam" id="PF00001">
    <property type="entry name" value="7tm_1"/>
    <property type="match status" value="1"/>
</dbReference>
<dbReference type="PROSITE" id="PS50262">
    <property type="entry name" value="G_PROTEIN_RECEP_F1_2"/>
    <property type="match status" value="1"/>
</dbReference>
<dbReference type="InterPro" id="IPR017452">
    <property type="entry name" value="GPCR_Rhodpsn_7TM"/>
</dbReference>
<keyword evidence="4 10" id="KW-1133">Transmembrane helix</keyword>
<sequence>MDADNYTQNVQNDVPPEVWEIIHEFLLGQANPKLDLRKPHLRPSVASSYPFILFMYSLLIVTGVALNVSVFIHIVRNKLQNDVTCSFVLNNVISDIVKCVVVLPITLYVLLINNWILGELLCSFLPMLQDIPMHTTTLTFLLMAWDRLRFIRHPTKARFPAFVCIIGTWLASVCLVLPYPIYIIYIDLGKYVPSLDGVGICLVNLADDMQEYMRGIFLIMYAAPLATISYLYVRVSRELQTQQSSLTVIKFETRREGRSRTDSHSTTTDFRSSRGDYDRSSQYSRSSYRDHENGRTRYENEEPDLDVAKEKRTQKYLVPMVTLYAIYLCPLMILRLARLVLPETYENNKNFDISYTMFVWVAFAPTCSTPVLYIVWQMNRSSKERLLGYFRFSNRKLRQSCETVITAAGTPAVPRAKCGQTDTIFLRPDDIKGGITQWGIPVSSEWNN</sequence>
<dbReference type="PRINTS" id="PR00237">
    <property type="entry name" value="GPCRRHODOPSN"/>
</dbReference>
<protein>
    <submittedName>
        <fullName evidence="12">Orexin receptor type 2-like Protein</fullName>
    </submittedName>
</protein>
<comment type="similarity">
    <text evidence="2">Belongs to the G-protein coupled receptor 1 family.</text>
</comment>
<dbReference type="GO" id="GO:0005886">
    <property type="term" value="C:plasma membrane"/>
    <property type="evidence" value="ECO:0000318"/>
    <property type="project" value="GO_Central"/>
</dbReference>
<keyword evidence="6 10" id="KW-0472">Membrane</keyword>
<evidence type="ECO:0000256" key="10">
    <source>
        <dbReference type="SAM" id="Phobius"/>
    </source>
</evidence>
<feature type="transmembrane region" description="Helical" evidence="10">
    <location>
        <begin position="131"/>
        <end position="148"/>
    </location>
</feature>
<organism evidence="12 13">
    <name type="scientific">Tribolium castaneum</name>
    <name type="common">Red flour beetle</name>
    <dbReference type="NCBI Taxonomy" id="7070"/>
    <lineage>
        <taxon>Eukaryota</taxon>
        <taxon>Metazoa</taxon>
        <taxon>Ecdysozoa</taxon>
        <taxon>Arthropoda</taxon>
        <taxon>Hexapoda</taxon>
        <taxon>Insecta</taxon>
        <taxon>Pterygota</taxon>
        <taxon>Neoptera</taxon>
        <taxon>Endopterygota</taxon>
        <taxon>Coleoptera</taxon>
        <taxon>Polyphaga</taxon>
        <taxon>Cucujiformia</taxon>
        <taxon>Tenebrionidae</taxon>
        <taxon>Tenebrionidae incertae sedis</taxon>
        <taxon>Tribolium</taxon>
    </lineage>
</organism>
<proteinExistence type="inferred from homology"/>
<dbReference type="Proteomes" id="UP000007266">
    <property type="component" value="Linkage group 2"/>
</dbReference>
<dbReference type="EMBL" id="KQ971311">
    <property type="protein sequence ID" value="EEZ99337.2"/>
    <property type="molecule type" value="Genomic_DNA"/>
</dbReference>
<feature type="region of interest" description="Disordered" evidence="9">
    <location>
        <begin position="257"/>
        <end position="305"/>
    </location>
</feature>
<evidence type="ECO:0000313" key="13">
    <source>
        <dbReference type="Proteomes" id="UP000007266"/>
    </source>
</evidence>
<evidence type="ECO:0000256" key="6">
    <source>
        <dbReference type="ARBA" id="ARBA00023136"/>
    </source>
</evidence>
<evidence type="ECO:0000256" key="5">
    <source>
        <dbReference type="ARBA" id="ARBA00023040"/>
    </source>
</evidence>
<evidence type="ECO:0000256" key="7">
    <source>
        <dbReference type="ARBA" id="ARBA00023170"/>
    </source>
</evidence>
<dbReference type="PANTHER" id="PTHR24238:SF69">
    <property type="entry name" value="G-PROTEIN COUPLED RECEPTOR 165"/>
    <property type="match status" value="1"/>
</dbReference>
<evidence type="ECO:0000259" key="11">
    <source>
        <dbReference type="PROSITE" id="PS50262"/>
    </source>
</evidence>
<evidence type="ECO:0000256" key="3">
    <source>
        <dbReference type="ARBA" id="ARBA00022692"/>
    </source>
</evidence>
<keyword evidence="5" id="KW-0297">G-protein coupled receptor</keyword>